<dbReference type="AlphaFoldDB" id="A1ZTL7"/>
<reference evidence="2" key="1">
    <citation type="submission" date="2007-01" db="EMBL/GenBank/DDBJ databases">
        <authorList>
            <person name="Haygood M."/>
            <person name="Podell S."/>
            <person name="Anderson C."/>
            <person name="Hopkinson B."/>
            <person name="Roe K."/>
            <person name="Barbeau K."/>
            <person name="Gaasterland T."/>
            <person name="Ferriera S."/>
            <person name="Johnson J."/>
            <person name="Kravitz S."/>
            <person name="Beeson K."/>
            <person name="Sutton G."/>
            <person name="Rogers Y.-H."/>
            <person name="Friedman R."/>
            <person name="Frazier M."/>
            <person name="Venter J.C."/>
        </authorList>
    </citation>
    <scope>NUCLEOTIDE SEQUENCE [LARGE SCALE GENOMIC DNA]</scope>
    <source>
        <strain evidence="2">ATCC 23134</strain>
    </source>
</reference>
<protein>
    <submittedName>
        <fullName evidence="2">Uncharacterized protein</fullName>
    </submittedName>
</protein>
<organism evidence="2 3">
    <name type="scientific">Microscilla marina ATCC 23134</name>
    <dbReference type="NCBI Taxonomy" id="313606"/>
    <lineage>
        <taxon>Bacteria</taxon>
        <taxon>Pseudomonadati</taxon>
        <taxon>Bacteroidota</taxon>
        <taxon>Cytophagia</taxon>
        <taxon>Cytophagales</taxon>
        <taxon>Microscillaceae</taxon>
        <taxon>Microscilla</taxon>
    </lineage>
</organism>
<feature type="compositionally biased region" description="Polar residues" evidence="1">
    <location>
        <begin position="1"/>
        <end position="22"/>
    </location>
</feature>
<gene>
    <name evidence="2" type="ORF">M23134_01600</name>
</gene>
<evidence type="ECO:0000256" key="1">
    <source>
        <dbReference type="SAM" id="MobiDB-lite"/>
    </source>
</evidence>
<feature type="region of interest" description="Disordered" evidence="1">
    <location>
        <begin position="1"/>
        <end position="24"/>
    </location>
</feature>
<accession>A1ZTL7</accession>
<dbReference type="EMBL" id="AAWS01000036">
    <property type="protein sequence ID" value="EAY26277.1"/>
    <property type="molecule type" value="Genomic_DNA"/>
</dbReference>
<sequence length="52" mass="5662">MKNLKNFKNNQLSTQEAQSTVGGRQAIDDDACRMAGGNVWVINGDKHCVIQG</sequence>
<evidence type="ECO:0000313" key="2">
    <source>
        <dbReference type="EMBL" id="EAY26277.1"/>
    </source>
</evidence>
<keyword evidence="3" id="KW-1185">Reference proteome</keyword>
<proteinExistence type="predicted"/>
<evidence type="ECO:0000313" key="3">
    <source>
        <dbReference type="Proteomes" id="UP000004095"/>
    </source>
</evidence>
<dbReference type="Proteomes" id="UP000004095">
    <property type="component" value="Unassembled WGS sequence"/>
</dbReference>
<dbReference type="RefSeq" id="WP_002701284.1">
    <property type="nucleotide sequence ID" value="NZ_AAWS01000036.1"/>
</dbReference>
<name>A1ZTL7_MICM2</name>
<comment type="caution">
    <text evidence="2">The sequence shown here is derived from an EMBL/GenBank/DDBJ whole genome shotgun (WGS) entry which is preliminary data.</text>
</comment>